<keyword evidence="3" id="KW-1185">Reference proteome</keyword>
<comment type="caution">
    <text evidence="2">The sequence shown here is derived from an EMBL/GenBank/DDBJ whole genome shotgun (WGS) entry which is preliminary data.</text>
</comment>
<feature type="compositionally biased region" description="Basic and acidic residues" evidence="1">
    <location>
        <begin position="11"/>
        <end position="29"/>
    </location>
</feature>
<feature type="region of interest" description="Disordered" evidence="1">
    <location>
        <begin position="11"/>
        <end position="145"/>
    </location>
</feature>
<gene>
    <name evidence="2" type="ORF">AMECASPLE_016027</name>
</gene>
<name>A0ABV1A8H0_9TELE</name>
<proteinExistence type="predicted"/>
<sequence length="145" mass="15511">MCIQGFSIKICKSEREESQTRPWTRDRYGGDPSYRYPKVPQSTGTPGESPPGLPQLPQERSRGESQGNHPAATVQKPQGAAATSPQAPPAVVYARADPAMDPDTQDPGTYYSPSIGPTEPRDPGPSKYTGGQRYLPPAGSVAGRE</sequence>
<reference evidence="2 3" key="1">
    <citation type="submission" date="2021-06" db="EMBL/GenBank/DDBJ databases">
        <authorList>
            <person name="Palmer J.M."/>
        </authorList>
    </citation>
    <scope>NUCLEOTIDE SEQUENCE [LARGE SCALE GENOMIC DNA]</scope>
    <source>
        <strain evidence="2 3">AS_MEX2019</strain>
        <tissue evidence="2">Muscle</tissue>
    </source>
</reference>
<organism evidence="2 3">
    <name type="scientific">Ameca splendens</name>
    <dbReference type="NCBI Taxonomy" id="208324"/>
    <lineage>
        <taxon>Eukaryota</taxon>
        <taxon>Metazoa</taxon>
        <taxon>Chordata</taxon>
        <taxon>Craniata</taxon>
        <taxon>Vertebrata</taxon>
        <taxon>Euteleostomi</taxon>
        <taxon>Actinopterygii</taxon>
        <taxon>Neopterygii</taxon>
        <taxon>Teleostei</taxon>
        <taxon>Neoteleostei</taxon>
        <taxon>Acanthomorphata</taxon>
        <taxon>Ovalentaria</taxon>
        <taxon>Atherinomorphae</taxon>
        <taxon>Cyprinodontiformes</taxon>
        <taxon>Goodeidae</taxon>
        <taxon>Ameca</taxon>
    </lineage>
</organism>
<accession>A0ABV1A8H0</accession>
<protein>
    <submittedName>
        <fullName evidence="2">Uncharacterized protein</fullName>
    </submittedName>
</protein>
<dbReference type="Proteomes" id="UP001469553">
    <property type="component" value="Unassembled WGS sequence"/>
</dbReference>
<evidence type="ECO:0000313" key="2">
    <source>
        <dbReference type="EMBL" id="MEQ2314833.1"/>
    </source>
</evidence>
<evidence type="ECO:0000256" key="1">
    <source>
        <dbReference type="SAM" id="MobiDB-lite"/>
    </source>
</evidence>
<dbReference type="EMBL" id="JAHRIP010085790">
    <property type="protein sequence ID" value="MEQ2314833.1"/>
    <property type="molecule type" value="Genomic_DNA"/>
</dbReference>
<evidence type="ECO:0000313" key="3">
    <source>
        <dbReference type="Proteomes" id="UP001469553"/>
    </source>
</evidence>